<organism evidence="2 3">
    <name type="scientific">Hansschlegelia plantiphila</name>
    <dbReference type="NCBI Taxonomy" id="374655"/>
    <lineage>
        <taxon>Bacteria</taxon>
        <taxon>Pseudomonadati</taxon>
        <taxon>Pseudomonadota</taxon>
        <taxon>Alphaproteobacteria</taxon>
        <taxon>Hyphomicrobiales</taxon>
        <taxon>Methylopilaceae</taxon>
        <taxon>Hansschlegelia</taxon>
    </lineage>
</organism>
<protein>
    <submittedName>
        <fullName evidence="2">Uncharacterized protein</fullName>
    </submittedName>
</protein>
<dbReference type="AlphaFoldDB" id="A0A9W6J1V4"/>
<comment type="caution">
    <text evidence="2">The sequence shown here is derived from an EMBL/GenBank/DDBJ whole genome shotgun (WGS) entry which is preliminary data.</text>
</comment>
<feature type="transmembrane region" description="Helical" evidence="1">
    <location>
        <begin position="106"/>
        <end position="128"/>
    </location>
</feature>
<reference evidence="2" key="1">
    <citation type="journal article" date="2014" name="Int. J. Syst. Evol. Microbiol.">
        <title>Complete genome sequence of Corynebacterium casei LMG S-19264T (=DSM 44701T), isolated from a smear-ripened cheese.</title>
        <authorList>
            <consortium name="US DOE Joint Genome Institute (JGI-PGF)"/>
            <person name="Walter F."/>
            <person name="Albersmeier A."/>
            <person name="Kalinowski J."/>
            <person name="Ruckert C."/>
        </authorList>
    </citation>
    <scope>NUCLEOTIDE SEQUENCE</scope>
    <source>
        <strain evidence="2">VKM B-2347</strain>
    </source>
</reference>
<proteinExistence type="predicted"/>
<name>A0A9W6J1V4_9HYPH</name>
<keyword evidence="1" id="KW-0812">Transmembrane</keyword>
<keyword evidence="1" id="KW-0472">Membrane</keyword>
<keyword evidence="1" id="KW-1133">Transmembrane helix</keyword>
<feature type="transmembrane region" description="Helical" evidence="1">
    <location>
        <begin position="65"/>
        <end position="86"/>
    </location>
</feature>
<sequence>MIDFWDWRGWKRELQQQWHTGLGPHEAREQTRAICEGVVKIFEWSTVAGAFYAAGEKTSSSLANFIGLIIVAITTINILSYTPFFWSAGEHKLPGRKEAYRRWARIIVFSLSVPTLNALILATLKPLIASLI</sequence>
<evidence type="ECO:0000313" key="3">
    <source>
        <dbReference type="Proteomes" id="UP001143372"/>
    </source>
</evidence>
<gene>
    <name evidence="2" type="ORF">GCM10008179_14910</name>
</gene>
<dbReference type="EMBL" id="BSFI01000007">
    <property type="protein sequence ID" value="GLK67853.1"/>
    <property type="molecule type" value="Genomic_DNA"/>
</dbReference>
<reference evidence="2" key="2">
    <citation type="submission" date="2023-01" db="EMBL/GenBank/DDBJ databases">
        <authorList>
            <person name="Sun Q."/>
            <person name="Evtushenko L."/>
        </authorList>
    </citation>
    <scope>NUCLEOTIDE SEQUENCE</scope>
    <source>
        <strain evidence="2">VKM B-2347</strain>
    </source>
</reference>
<evidence type="ECO:0000256" key="1">
    <source>
        <dbReference type="SAM" id="Phobius"/>
    </source>
</evidence>
<dbReference type="Proteomes" id="UP001143372">
    <property type="component" value="Unassembled WGS sequence"/>
</dbReference>
<evidence type="ECO:0000313" key="2">
    <source>
        <dbReference type="EMBL" id="GLK67853.1"/>
    </source>
</evidence>
<keyword evidence="3" id="KW-1185">Reference proteome</keyword>
<accession>A0A9W6J1V4</accession>